<comment type="caution">
    <text evidence="2">The sequence shown here is derived from an EMBL/GenBank/DDBJ whole genome shotgun (WGS) entry which is preliminary data.</text>
</comment>
<protein>
    <submittedName>
        <fullName evidence="2">Uncharacterized protein</fullName>
    </submittedName>
</protein>
<evidence type="ECO:0000313" key="2">
    <source>
        <dbReference type="EMBL" id="MBL0428735.1"/>
    </source>
</evidence>
<feature type="region of interest" description="Disordered" evidence="1">
    <location>
        <begin position="58"/>
        <end position="84"/>
    </location>
</feature>
<gene>
    <name evidence="2" type="ORF">JI746_26765</name>
</gene>
<accession>A0ABS1JWP5</accession>
<proteinExistence type="predicted"/>
<keyword evidence="3" id="KW-1185">Reference proteome</keyword>
<dbReference type="InterPro" id="IPR049723">
    <property type="entry name" value="BPSL0761-like"/>
</dbReference>
<evidence type="ECO:0000313" key="3">
    <source>
        <dbReference type="Proteomes" id="UP000622707"/>
    </source>
</evidence>
<sequence>MQAKELLQALADPEVSPDVPERVRAQAALVLVHYPKLLELQLVHETLPELLGPAPPFSRLRGNPQTDAVLDASLPPGAATGKGD</sequence>
<evidence type="ECO:0000256" key="1">
    <source>
        <dbReference type="SAM" id="MobiDB-lite"/>
    </source>
</evidence>
<reference evidence="2 3" key="1">
    <citation type="journal article" date="2017" name="Int. J. Syst. Evol. Microbiol.">
        <title>Ramlibacter alkalitolerans sp. nov., alkali-tolerant bacterium isolated from soil of ginseng.</title>
        <authorList>
            <person name="Lee D.H."/>
            <person name="Cha C.J."/>
        </authorList>
    </citation>
    <scope>NUCLEOTIDE SEQUENCE [LARGE SCALE GENOMIC DNA]</scope>
    <source>
        <strain evidence="2 3">KACC 19305</strain>
    </source>
</reference>
<dbReference type="EMBL" id="JAEQND010000022">
    <property type="protein sequence ID" value="MBL0428735.1"/>
    <property type="molecule type" value="Genomic_DNA"/>
</dbReference>
<dbReference type="Proteomes" id="UP000622707">
    <property type="component" value="Unassembled WGS sequence"/>
</dbReference>
<organism evidence="2 3">
    <name type="scientific">Ramlibacter alkalitolerans</name>
    <dbReference type="NCBI Taxonomy" id="2039631"/>
    <lineage>
        <taxon>Bacteria</taxon>
        <taxon>Pseudomonadati</taxon>
        <taxon>Pseudomonadota</taxon>
        <taxon>Betaproteobacteria</taxon>
        <taxon>Burkholderiales</taxon>
        <taxon>Comamonadaceae</taxon>
        <taxon>Ramlibacter</taxon>
    </lineage>
</organism>
<dbReference type="NCBIfam" id="NF041728">
    <property type="entry name" value="BPSL0761_fam"/>
    <property type="match status" value="1"/>
</dbReference>
<name>A0ABS1JWP5_9BURK</name>